<dbReference type="Proteomes" id="UP000183898">
    <property type="component" value="Unassembled WGS sequence"/>
</dbReference>
<dbReference type="InterPro" id="IPR050482">
    <property type="entry name" value="Sensor_HK_TwoCompSys"/>
</dbReference>
<dbReference type="GO" id="GO:0000160">
    <property type="term" value="P:phosphorelay signal transduction system"/>
    <property type="evidence" value="ECO:0007669"/>
    <property type="project" value="UniProtKB-KW"/>
</dbReference>
<keyword evidence="8 11" id="KW-1133">Transmembrane helix</keyword>
<proteinExistence type="predicted"/>
<gene>
    <name evidence="13" type="ORF">SAMN05216404_11380</name>
</gene>
<evidence type="ECO:0000256" key="1">
    <source>
        <dbReference type="ARBA" id="ARBA00000085"/>
    </source>
</evidence>
<keyword evidence="9" id="KW-0902">Two-component regulatory system</keyword>
<evidence type="ECO:0000256" key="8">
    <source>
        <dbReference type="ARBA" id="ARBA00022989"/>
    </source>
</evidence>
<dbReference type="CDD" id="cd12912">
    <property type="entry name" value="PDC2_MCP_like"/>
    <property type="match status" value="1"/>
</dbReference>
<keyword evidence="6 11" id="KW-0812">Transmembrane</keyword>
<evidence type="ECO:0000256" key="7">
    <source>
        <dbReference type="ARBA" id="ARBA00022777"/>
    </source>
</evidence>
<dbReference type="PANTHER" id="PTHR24421:SF10">
    <property type="entry name" value="NITRATE_NITRITE SENSOR PROTEIN NARQ"/>
    <property type="match status" value="1"/>
</dbReference>
<dbReference type="Gene3D" id="3.30.450.20">
    <property type="entry name" value="PAS domain"/>
    <property type="match status" value="1"/>
</dbReference>
<dbReference type="AlphaFoldDB" id="A0A1H8MRG9"/>
<dbReference type="EC" id="2.7.13.3" evidence="3"/>
<dbReference type="InterPro" id="IPR036890">
    <property type="entry name" value="HATPase_C_sf"/>
</dbReference>
<dbReference type="GO" id="GO:0004673">
    <property type="term" value="F:protein histidine kinase activity"/>
    <property type="evidence" value="ECO:0007669"/>
    <property type="project" value="UniProtKB-EC"/>
</dbReference>
<comment type="subcellular location">
    <subcellularLocation>
        <location evidence="2">Cell membrane</location>
        <topology evidence="2">Multi-pass membrane protein</topology>
    </subcellularLocation>
</comment>
<dbReference type="CDD" id="cd16917">
    <property type="entry name" value="HATPase_UhpB-NarQ-NarX-like"/>
    <property type="match status" value="1"/>
</dbReference>
<evidence type="ECO:0000256" key="10">
    <source>
        <dbReference type="ARBA" id="ARBA00023136"/>
    </source>
</evidence>
<evidence type="ECO:0000256" key="9">
    <source>
        <dbReference type="ARBA" id="ARBA00023012"/>
    </source>
</evidence>
<dbReference type="PANTHER" id="PTHR24421">
    <property type="entry name" value="NITRATE/NITRITE SENSOR PROTEIN NARX-RELATED"/>
    <property type="match status" value="1"/>
</dbReference>
<dbReference type="GO" id="GO:0005886">
    <property type="term" value="C:plasma membrane"/>
    <property type="evidence" value="ECO:0007669"/>
    <property type="project" value="UniProtKB-SubCell"/>
</dbReference>
<evidence type="ECO:0000256" key="5">
    <source>
        <dbReference type="ARBA" id="ARBA00022679"/>
    </source>
</evidence>
<feature type="transmembrane region" description="Helical" evidence="11">
    <location>
        <begin position="53"/>
        <end position="74"/>
    </location>
</feature>
<feature type="transmembrane region" description="Helical" evidence="11">
    <location>
        <begin position="242"/>
        <end position="261"/>
    </location>
</feature>
<keyword evidence="4" id="KW-1003">Cell membrane</keyword>
<evidence type="ECO:0000256" key="4">
    <source>
        <dbReference type="ARBA" id="ARBA00022475"/>
    </source>
</evidence>
<keyword evidence="7 13" id="KW-0418">Kinase</keyword>
<dbReference type="Gene3D" id="3.30.565.10">
    <property type="entry name" value="Histidine kinase-like ATPase, C-terminal domain"/>
    <property type="match status" value="1"/>
</dbReference>
<dbReference type="Pfam" id="PF02518">
    <property type="entry name" value="HATPase_c"/>
    <property type="match status" value="1"/>
</dbReference>
<keyword evidence="5" id="KW-0808">Transferase</keyword>
<dbReference type="InterPro" id="IPR004358">
    <property type="entry name" value="Sig_transdc_His_kin-like_C"/>
</dbReference>
<evidence type="ECO:0000256" key="3">
    <source>
        <dbReference type="ARBA" id="ARBA00012438"/>
    </source>
</evidence>
<reference evidence="13 14" key="1">
    <citation type="submission" date="2016-10" db="EMBL/GenBank/DDBJ databases">
        <authorList>
            <person name="de Groot N.N."/>
        </authorList>
    </citation>
    <scope>NUCLEOTIDE SEQUENCE [LARGE SCALE GENOMIC DNA]</scope>
    <source>
        <strain evidence="13 14">Nl18</strain>
    </source>
</reference>
<dbReference type="EMBL" id="FOCT01000013">
    <property type="protein sequence ID" value="SEO19834.1"/>
    <property type="molecule type" value="Genomic_DNA"/>
</dbReference>
<evidence type="ECO:0000256" key="2">
    <source>
        <dbReference type="ARBA" id="ARBA00004651"/>
    </source>
</evidence>
<dbReference type="Pfam" id="PF17200">
    <property type="entry name" value="sCache_2"/>
    <property type="match status" value="1"/>
</dbReference>
<dbReference type="InterPro" id="IPR003594">
    <property type="entry name" value="HATPase_dom"/>
</dbReference>
<evidence type="ECO:0000259" key="12">
    <source>
        <dbReference type="SMART" id="SM01049"/>
    </source>
</evidence>
<dbReference type="InterPro" id="IPR033480">
    <property type="entry name" value="sCache_2"/>
</dbReference>
<dbReference type="SUPFAM" id="SSF55874">
    <property type="entry name" value="ATPase domain of HSP90 chaperone/DNA topoisomerase II/histidine kinase"/>
    <property type="match status" value="1"/>
</dbReference>
<evidence type="ECO:0000313" key="13">
    <source>
        <dbReference type="EMBL" id="SEO19834.1"/>
    </source>
</evidence>
<name>A0A1H8MRG9_9PROT</name>
<sequence>MLPLLRALGYSTLCTIPENGLKMGRGLGHFNNLLRKRMEVKNKIRNMNLRKKIILFAVVPLLLALLAIALTIHFQSTLLMQQQHMSIEPFYRASKEVELKNYVALAEQAIAPFYEGTEVEEVAKEKARALLKKMKFGDDGYFFVNDFDGKIIVQPNQPEREGKNEIDRLIIQKLISLARNGGGFVEYTMEKPSVKQIAPKLGYVIALPKWGWVLGTGIYLDDVDSALGRIDTQVSVNVTHTMLWIIVISFLSVIVIFLGLVRNITERTVLDDRLGEANSNLAALTQRLIDARAEEDKRIKYVHGGIQSMLTAIKVNIEAAVKALPQASRLTKESAAPFSLAATQLGGVLSDLRKIVKGTFIIDPNLPLSDQLNKLTLDMSTVATPIEFTVVDEIKYLPLEVKEALFMSAKTALENIIKHAGATRASVLLKGTTSCVKMEIRDDGKGFDTKFVYNNPNSGIGLRSMKEDLKVVGGKLAVTSSPSKGTCLVATVPYP</sequence>
<dbReference type="SMART" id="SM01049">
    <property type="entry name" value="Cache_2"/>
    <property type="match status" value="1"/>
</dbReference>
<dbReference type="PRINTS" id="PR00344">
    <property type="entry name" value="BCTRLSENSOR"/>
</dbReference>
<accession>A0A1H8MRG9</accession>
<evidence type="ECO:0000313" key="14">
    <source>
        <dbReference type="Proteomes" id="UP000183898"/>
    </source>
</evidence>
<comment type="catalytic activity">
    <reaction evidence="1">
        <text>ATP + protein L-histidine = ADP + protein N-phospho-L-histidine.</text>
        <dbReference type="EC" id="2.7.13.3"/>
    </reaction>
</comment>
<evidence type="ECO:0000256" key="11">
    <source>
        <dbReference type="SAM" id="Phobius"/>
    </source>
</evidence>
<evidence type="ECO:0000256" key="6">
    <source>
        <dbReference type="ARBA" id="ARBA00022692"/>
    </source>
</evidence>
<keyword evidence="10 11" id="KW-0472">Membrane</keyword>
<organism evidence="13 14">
    <name type="scientific">Nitrosospira multiformis</name>
    <dbReference type="NCBI Taxonomy" id="1231"/>
    <lineage>
        <taxon>Bacteria</taxon>
        <taxon>Pseudomonadati</taxon>
        <taxon>Pseudomonadota</taxon>
        <taxon>Betaproteobacteria</taxon>
        <taxon>Nitrosomonadales</taxon>
        <taxon>Nitrosomonadaceae</taxon>
        <taxon>Nitrosospira</taxon>
    </lineage>
</organism>
<feature type="domain" description="Single Cache" evidence="12">
    <location>
        <begin position="91"/>
        <end position="172"/>
    </location>
</feature>
<protein>
    <recommendedName>
        <fullName evidence="3">histidine kinase</fullName>
        <ecNumber evidence="3">2.7.13.3</ecNumber>
    </recommendedName>
</protein>